<proteinExistence type="predicted"/>
<name>A0AC35FSX4_9BILA</name>
<dbReference type="Proteomes" id="UP000887580">
    <property type="component" value="Unplaced"/>
</dbReference>
<protein>
    <submittedName>
        <fullName evidence="2">Uncharacterized protein</fullName>
    </submittedName>
</protein>
<reference evidence="2" key="1">
    <citation type="submission" date="2022-11" db="UniProtKB">
        <authorList>
            <consortium name="WormBaseParasite"/>
        </authorList>
    </citation>
    <scope>IDENTIFICATION</scope>
</reference>
<sequence length="137" mass="15888">MQVVYYVTAPAKSEKWLKELKEGNFLQFIVDAAAKSLVEKWGEYEEDEILWRNYAFISDVPECLRQACSIGQSKKRRHFFTMAVYYRMVSLMKELADEQSLGVFGYPVPLLLDIFREAPHYFAIVETASTEGNEVTK</sequence>
<accession>A0AC35FSX4</accession>
<organism evidence="1 2">
    <name type="scientific">Panagrolaimus sp. PS1159</name>
    <dbReference type="NCBI Taxonomy" id="55785"/>
    <lineage>
        <taxon>Eukaryota</taxon>
        <taxon>Metazoa</taxon>
        <taxon>Ecdysozoa</taxon>
        <taxon>Nematoda</taxon>
        <taxon>Chromadorea</taxon>
        <taxon>Rhabditida</taxon>
        <taxon>Tylenchina</taxon>
        <taxon>Panagrolaimomorpha</taxon>
        <taxon>Panagrolaimoidea</taxon>
        <taxon>Panagrolaimidae</taxon>
        <taxon>Panagrolaimus</taxon>
    </lineage>
</organism>
<dbReference type="WBParaSite" id="PS1159_v2.g2.t1">
    <property type="protein sequence ID" value="PS1159_v2.g2.t1"/>
    <property type="gene ID" value="PS1159_v2.g2"/>
</dbReference>
<evidence type="ECO:0000313" key="1">
    <source>
        <dbReference type="Proteomes" id="UP000887580"/>
    </source>
</evidence>
<evidence type="ECO:0000313" key="2">
    <source>
        <dbReference type="WBParaSite" id="PS1159_v2.g2.t1"/>
    </source>
</evidence>